<evidence type="ECO:0000313" key="5">
    <source>
        <dbReference type="Proteomes" id="UP000032545"/>
    </source>
</evidence>
<organism evidence="4 5">
    <name type="scientific">Frankia torreyi</name>
    <dbReference type="NCBI Taxonomy" id="1856"/>
    <lineage>
        <taxon>Bacteria</taxon>
        <taxon>Bacillati</taxon>
        <taxon>Actinomycetota</taxon>
        <taxon>Actinomycetes</taxon>
        <taxon>Frankiales</taxon>
        <taxon>Frankiaceae</taxon>
        <taxon>Frankia</taxon>
    </lineage>
</organism>
<keyword evidence="5" id="KW-1185">Reference proteome</keyword>
<keyword evidence="2" id="KW-0479">Metal-binding</keyword>
<dbReference type="SUPFAM" id="SSF54593">
    <property type="entry name" value="Glyoxalase/Bleomycin resistance protein/Dihydroxybiphenyl dioxygenase"/>
    <property type="match status" value="1"/>
</dbReference>
<dbReference type="Gene3D" id="3.10.180.10">
    <property type="entry name" value="2,3-Dihydroxybiphenyl 1,2-Dioxygenase, domain 1"/>
    <property type="match status" value="1"/>
</dbReference>
<dbReference type="EMBL" id="JYFN01000007">
    <property type="protein sequence ID" value="KJE24213.1"/>
    <property type="molecule type" value="Genomic_DNA"/>
</dbReference>
<evidence type="ECO:0000256" key="1">
    <source>
        <dbReference type="ARBA" id="ARBA00009308"/>
    </source>
</evidence>
<reference evidence="5" key="1">
    <citation type="submission" date="2015-02" db="EMBL/GenBank/DDBJ databases">
        <title>Draft Genome of Frankia sp. CpI1-S.</title>
        <authorList>
            <person name="Oshone R.T."/>
            <person name="Ngom M."/>
            <person name="Ghodhbane-Gtari F."/>
            <person name="Gtari M."/>
            <person name="Morris K."/>
            <person name="Thomas K."/>
            <person name="Sen A."/>
            <person name="Tisa L.S."/>
        </authorList>
    </citation>
    <scope>NUCLEOTIDE SEQUENCE [LARGE SCALE GENOMIC DNA]</scope>
    <source>
        <strain evidence="5">CpI1-S</strain>
    </source>
</reference>
<dbReference type="InterPro" id="IPR037523">
    <property type="entry name" value="VOC_core"/>
</dbReference>
<keyword evidence="4" id="KW-0413">Isomerase</keyword>
<dbReference type="NCBIfam" id="TIGR03081">
    <property type="entry name" value="metmalonyl_epim"/>
    <property type="match status" value="1"/>
</dbReference>
<dbReference type="PANTHER" id="PTHR43048">
    <property type="entry name" value="METHYLMALONYL-COA EPIMERASE"/>
    <property type="match status" value="1"/>
</dbReference>
<gene>
    <name evidence="4" type="ORF">FF36_01288</name>
</gene>
<dbReference type="GO" id="GO:0046872">
    <property type="term" value="F:metal ion binding"/>
    <property type="evidence" value="ECO:0007669"/>
    <property type="project" value="UniProtKB-KW"/>
</dbReference>
<dbReference type="PROSITE" id="PS51819">
    <property type="entry name" value="VOC"/>
    <property type="match status" value="1"/>
</dbReference>
<dbReference type="OrthoDB" id="9788468at2"/>
<dbReference type="Pfam" id="PF13669">
    <property type="entry name" value="Glyoxalase_4"/>
    <property type="match status" value="1"/>
</dbReference>
<evidence type="ECO:0000313" key="4">
    <source>
        <dbReference type="EMBL" id="KJE24213.1"/>
    </source>
</evidence>
<dbReference type="Proteomes" id="UP000032545">
    <property type="component" value="Unassembled WGS sequence"/>
</dbReference>
<dbReference type="GO" id="GO:0046491">
    <property type="term" value="P:L-methylmalonyl-CoA metabolic process"/>
    <property type="evidence" value="ECO:0007669"/>
    <property type="project" value="TreeGrafter"/>
</dbReference>
<feature type="domain" description="VOC" evidence="3">
    <location>
        <begin position="4"/>
        <end position="137"/>
    </location>
</feature>
<dbReference type="InterPro" id="IPR029068">
    <property type="entry name" value="Glyas_Bleomycin-R_OHBP_Dase"/>
</dbReference>
<dbReference type="PATRIC" id="fig|1502723.3.peg.5512"/>
<sequence length="141" mass="14913">MLTRIDHVGIAVASLAEAIPRYEEAFGLKVVHQEDNDRQGVREAMLLVHSGEAGNSYVQLLEPLREDSPVGKFLAKRGPGIHHIAYGVADIDSALAALTTTGFDLVNSTPVHGTAGSRIAFVHPKGLGGVLTELVEAAEGH</sequence>
<name>A0A0D8BJ01_9ACTN</name>
<comment type="caution">
    <text evidence="4">The sequence shown here is derived from an EMBL/GenBank/DDBJ whole genome shotgun (WGS) entry which is preliminary data.</text>
</comment>
<evidence type="ECO:0000259" key="3">
    <source>
        <dbReference type="PROSITE" id="PS51819"/>
    </source>
</evidence>
<evidence type="ECO:0000256" key="2">
    <source>
        <dbReference type="ARBA" id="ARBA00022723"/>
    </source>
</evidence>
<dbReference type="InterPro" id="IPR017515">
    <property type="entry name" value="MeMalonyl-CoA_epimerase"/>
</dbReference>
<dbReference type="EC" id="5.1.99.1" evidence="4"/>
<dbReference type="PANTHER" id="PTHR43048:SF3">
    <property type="entry name" value="METHYLMALONYL-COA EPIMERASE, MITOCHONDRIAL"/>
    <property type="match status" value="1"/>
</dbReference>
<accession>A0A0D8BJ01</accession>
<dbReference type="CDD" id="cd07249">
    <property type="entry name" value="MMCE"/>
    <property type="match status" value="1"/>
</dbReference>
<protein>
    <submittedName>
        <fullName evidence="4">Methylmalonyl-CoA epimerase</fullName>
        <ecNumber evidence="4">5.1.99.1</ecNumber>
    </submittedName>
</protein>
<reference evidence="4 5" key="2">
    <citation type="journal article" date="2016" name="Genome Announc.">
        <title>Permanent Draft Genome Sequences for Two Variants of Frankia sp. Strain CpI1, the First Frankia Strain Isolated from Root Nodules of Comptonia peregrina.</title>
        <authorList>
            <person name="Oshone R."/>
            <person name="Hurst S.G.IV."/>
            <person name="Abebe-Akele F."/>
            <person name="Simpson S."/>
            <person name="Morris K."/>
            <person name="Thomas W.K."/>
            <person name="Tisa L.S."/>
        </authorList>
    </citation>
    <scope>NUCLEOTIDE SEQUENCE [LARGE SCALE GENOMIC DNA]</scope>
    <source>
        <strain evidence="5">CpI1-S</strain>
    </source>
</reference>
<dbReference type="AlphaFoldDB" id="A0A0D8BJ01"/>
<dbReference type="RefSeq" id="WP_044884037.1">
    <property type="nucleotide sequence ID" value="NZ_JYFN01000007.1"/>
</dbReference>
<dbReference type="InterPro" id="IPR051785">
    <property type="entry name" value="MMCE/EMCE_epimerase"/>
</dbReference>
<proteinExistence type="inferred from homology"/>
<dbReference type="GO" id="GO:0004493">
    <property type="term" value="F:methylmalonyl-CoA epimerase activity"/>
    <property type="evidence" value="ECO:0007669"/>
    <property type="project" value="UniProtKB-EC"/>
</dbReference>
<comment type="similarity">
    <text evidence="1">Belongs to the methylmalonyl-CoA epimerase family.</text>
</comment>